<dbReference type="EMBL" id="AP017661">
    <property type="protein sequence ID" value="BAV67012.1"/>
    <property type="molecule type" value="Genomic_DNA"/>
</dbReference>
<dbReference type="OrthoDB" id="9800877at2"/>
<dbReference type="AlphaFoldDB" id="A0A1E1F922"/>
<sequence length="130" mass="14576">MTLALCLSHCRRRFYDLAEKEPVAAECCAALRSSTGSGEPARQVTEERLAGRQALMKDEVDKLFAYLTANRRRFSAKSKMGEAIAYGLNHQAGLTRFLEDGRLEPRHQHRGTRDQAASPDETQRAVLRDA</sequence>
<protein>
    <submittedName>
        <fullName evidence="3">Is66 family transposase</fullName>
    </submittedName>
</protein>
<dbReference type="Pfam" id="PF03050">
    <property type="entry name" value="DDE_Tnp_IS66"/>
    <property type="match status" value="1"/>
</dbReference>
<organism evidence="3 4">
    <name type="scientific">Sphingobium cloacae</name>
    <dbReference type="NCBI Taxonomy" id="120107"/>
    <lineage>
        <taxon>Bacteria</taxon>
        <taxon>Pseudomonadati</taxon>
        <taxon>Pseudomonadota</taxon>
        <taxon>Alphaproteobacteria</taxon>
        <taxon>Sphingomonadales</taxon>
        <taxon>Sphingomonadaceae</taxon>
        <taxon>Sphingobium</taxon>
    </lineage>
</organism>
<dbReference type="InterPro" id="IPR004291">
    <property type="entry name" value="Transposase_IS66_central"/>
</dbReference>
<keyword evidence="4" id="KW-1185">Reference proteome</keyword>
<feature type="compositionally biased region" description="Basic and acidic residues" evidence="1">
    <location>
        <begin position="121"/>
        <end position="130"/>
    </location>
</feature>
<evidence type="ECO:0000256" key="1">
    <source>
        <dbReference type="SAM" id="MobiDB-lite"/>
    </source>
</evidence>
<evidence type="ECO:0000259" key="2">
    <source>
        <dbReference type="Pfam" id="PF03050"/>
    </source>
</evidence>
<evidence type="ECO:0000313" key="3">
    <source>
        <dbReference type="EMBL" id="BAV67012.1"/>
    </source>
</evidence>
<geneLocation type="plasmid" evidence="4">
    <name>psclo_7 dna</name>
</geneLocation>
<name>A0A1E1F922_9SPHN</name>
<feature type="region of interest" description="Disordered" evidence="1">
    <location>
        <begin position="103"/>
        <end position="130"/>
    </location>
</feature>
<evidence type="ECO:0000313" key="4">
    <source>
        <dbReference type="Proteomes" id="UP000218272"/>
    </source>
</evidence>
<feature type="domain" description="Transposase IS66 central" evidence="2">
    <location>
        <begin position="2"/>
        <end position="105"/>
    </location>
</feature>
<dbReference type="PANTHER" id="PTHR33678:SF1">
    <property type="entry name" value="BLL1576 PROTEIN"/>
    <property type="match status" value="1"/>
</dbReference>
<reference evidence="3 4" key="1">
    <citation type="submission" date="2016-10" db="EMBL/GenBank/DDBJ databases">
        <title>Complete Genome Sequence of the Nonylphenol-Degrading Bacterium Sphingobium cloacae JCM 10874T.</title>
        <authorList>
            <person name="Ootsuka M."/>
            <person name="Nishizawa T."/>
            <person name="Ohta H."/>
        </authorList>
    </citation>
    <scope>NUCLEOTIDE SEQUENCE [LARGE SCALE GENOMIC DNA]</scope>
    <source>
        <strain evidence="3 4">JCM 10874</strain>
        <plasmid evidence="4">psclo_7 dna</plasmid>
    </source>
</reference>
<dbReference type="Proteomes" id="UP000218272">
    <property type="component" value="Plasmid pSCLO_7"/>
</dbReference>
<dbReference type="InterPro" id="IPR052344">
    <property type="entry name" value="Transposase-related"/>
</dbReference>
<gene>
    <name evidence="3" type="ORF">SCLO_7000120</name>
</gene>
<keyword evidence="3" id="KW-0614">Plasmid</keyword>
<accession>A0A1E1F922</accession>
<proteinExistence type="predicted"/>
<dbReference type="PANTHER" id="PTHR33678">
    <property type="entry name" value="BLL1576 PROTEIN"/>
    <property type="match status" value="1"/>
</dbReference>
<dbReference type="KEGG" id="sclo:SCLO_7000120"/>